<dbReference type="PANTHER" id="PTHR22959">
    <property type="entry name" value="PYM PROTEIN"/>
    <property type="match status" value="1"/>
</dbReference>
<dbReference type="GO" id="GO:0005737">
    <property type="term" value="C:cytoplasm"/>
    <property type="evidence" value="ECO:0007669"/>
    <property type="project" value="TreeGrafter"/>
</dbReference>
<dbReference type="SMART" id="SM01273">
    <property type="entry name" value="Mago-bind"/>
    <property type="match status" value="1"/>
</dbReference>
<feature type="compositionally biased region" description="Polar residues" evidence="1">
    <location>
        <begin position="190"/>
        <end position="200"/>
    </location>
</feature>
<dbReference type="Proteomes" id="UP000076154">
    <property type="component" value="Unassembled WGS sequence"/>
</dbReference>
<evidence type="ECO:0000256" key="1">
    <source>
        <dbReference type="SAM" id="MobiDB-lite"/>
    </source>
</evidence>
<dbReference type="PANTHER" id="PTHR22959:SF0">
    <property type="entry name" value="PARTNER OF Y14 AND MAGO"/>
    <property type="match status" value="1"/>
</dbReference>
<feature type="compositionally biased region" description="Low complexity" evidence="1">
    <location>
        <begin position="110"/>
        <end position="119"/>
    </location>
</feature>
<dbReference type="GO" id="GO:1903259">
    <property type="term" value="P:exon-exon junction complex disassembly"/>
    <property type="evidence" value="ECO:0007669"/>
    <property type="project" value="InterPro"/>
</dbReference>
<dbReference type="AlphaFoldDB" id="A0A369IZE6"/>
<dbReference type="GO" id="GO:0035145">
    <property type="term" value="C:exon-exon junction complex"/>
    <property type="evidence" value="ECO:0007669"/>
    <property type="project" value="TreeGrafter"/>
</dbReference>
<feature type="compositionally biased region" description="Basic and acidic residues" evidence="1">
    <location>
        <begin position="167"/>
        <end position="176"/>
    </location>
</feature>
<dbReference type="InParanoid" id="A0A369IZE6"/>
<feature type="compositionally biased region" description="Acidic residues" evidence="1">
    <location>
        <begin position="139"/>
        <end position="150"/>
    </location>
</feature>
<sequence>MNNPNLPTTYHLLRHHHLRIADNNSFPMSRPPLNPDKSVAGIAMDPQTLERVIPESRRPDGSLRKQIKVRPGFTPQEDVRRFRGTRQAQMDTNALPKGHIIGWVPPPAPSASTAKPLSKSAKKNAKRRVKKEETREVPDNWDDEEEEEESANGVSGTKGLSAASSVAEKEKGKIDSGAEQTPNWALAPEPSTTSAETLLSTHWHRRLRN</sequence>
<accession>A0A369IZE6</accession>
<dbReference type="OrthoDB" id="21625at2759"/>
<gene>
    <name evidence="3" type="ORF">Hypma_005214</name>
</gene>
<feature type="compositionally biased region" description="Basic residues" evidence="1">
    <location>
        <begin position="120"/>
        <end position="129"/>
    </location>
</feature>
<dbReference type="STRING" id="39966.A0A369IZE6"/>
<dbReference type="EMBL" id="LUEZ02000212">
    <property type="protein sequence ID" value="RDB15119.1"/>
    <property type="molecule type" value="Genomic_DNA"/>
</dbReference>
<dbReference type="InterPro" id="IPR015362">
    <property type="entry name" value="WIBG_mago-bd"/>
</dbReference>
<protein>
    <recommendedName>
        <fullName evidence="2">WIBG Mago-binding domain-containing protein</fullName>
    </recommendedName>
</protein>
<dbReference type="InterPro" id="IPR039333">
    <property type="entry name" value="PYM1"/>
</dbReference>
<comment type="caution">
    <text evidence="3">The sequence shown here is derived from an EMBL/GenBank/DDBJ whole genome shotgun (WGS) entry which is preliminary data.</text>
</comment>
<evidence type="ECO:0000313" key="4">
    <source>
        <dbReference type="Proteomes" id="UP000076154"/>
    </source>
</evidence>
<reference evidence="3" key="1">
    <citation type="submission" date="2018-04" db="EMBL/GenBank/DDBJ databases">
        <title>Whole genome sequencing of Hypsizygus marmoreus.</title>
        <authorList>
            <person name="Choi I.-G."/>
            <person name="Min B."/>
            <person name="Kim J.-G."/>
            <person name="Kim S."/>
            <person name="Oh Y.-L."/>
            <person name="Kong W.-S."/>
            <person name="Park H."/>
            <person name="Jeong J."/>
            <person name="Song E.-S."/>
        </authorList>
    </citation>
    <scope>NUCLEOTIDE SEQUENCE [LARGE SCALE GENOMIC DNA]</scope>
    <source>
        <strain evidence="3">51987-8</strain>
    </source>
</reference>
<keyword evidence="4" id="KW-1185">Reference proteome</keyword>
<feature type="region of interest" description="Disordered" evidence="1">
    <location>
        <begin position="97"/>
        <end position="209"/>
    </location>
</feature>
<dbReference type="SUPFAM" id="SSF101931">
    <property type="entry name" value="Pym (Within the bgcn gene intron protein, WIBG), N-terminal domain"/>
    <property type="match status" value="1"/>
</dbReference>
<proteinExistence type="predicted"/>
<dbReference type="Pfam" id="PF09282">
    <property type="entry name" value="Mago-bind"/>
    <property type="match status" value="1"/>
</dbReference>
<name>A0A369IZE6_HYPMA</name>
<evidence type="ECO:0000313" key="3">
    <source>
        <dbReference type="EMBL" id="RDB15119.1"/>
    </source>
</evidence>
<dbReference type="InterPro" id="IPR036348">
    <property type="entry name" value="WIBG_N_sf"/>
</dbReference>
<dbReference type="FunCoup" id="A0A369IZE6">
    <property type="interactions" value="152"/>
</dbReference>
<organism evidence="3 4">
    <name type="scientific">Hypsizygus marmoreus</name>
    <name type="common">White beech mushroom</name>
    <name type="synonym">Agaricus marmoreus</name>
    <dbReference type="NCBI Taxonomy" id="39966"/>
    <lineage>
        <taxon>Eukaryota</taxon>
        <taxon>Fungi</taxon>
        <taxon>Dikarya</taxon>
        <taxon>Basidiomycota</taxon>
        <taxon>Agaricomycotina</taxon>
        <taxon>Agaricomycetes</taxon>
        <taxon>Agaricomycetidae</taxon>
        <taxon>Agaricales</taxon>
        <taxon>Tricholomatineae</taxon>
        <taxon>Lyophyllaceae</taxon>
        <taxon>Hypsizygus</taxon>
    </lineage>
</organism>
<feature type="domain" description="WIBG Mago-binding" evidence="2">
    <location>
        <begin position="49"/>
        <end position="75"/>
    </location>
</feature>
<evidence type="ECO:0000259" key="2">
    <source>
        <dbReference type="SMART" id="SM01273"/>
    </source>
</evidence>
<dbReference type="GO" id="GO:0003723">
    <property type="term" value="F:RNA binding"/>
    <property type="evidence" value="ECO:0007669"/>
    <property type="project" value="TreeGrafter"/>
</dbReference>